<evidence type="ECO:0000259" key="2">
    <source>
        <dbReference type="Pfam" id="PF09331"/>
    </source>
</evidence>
<feature type="region of interest" description="Disordered" evidence="1">
    <location>
        <begin position="529"/>
        <end position="570"/>
    </location>
</feature>
<protein>
    <recommendedName>
        <fullName evidence="2">DUF1985 domain-containing protein</fullName>
    </recommendedName>
</protein>
<proteinExistence type="predicted"/>
<feature type="compositionally biased region" description="Polar residues" evidence="1">
    <location>
        <begin position="553"/>
        <end position="569"/>
    </location>
</feature>
<evidence type="ECO:0000313" key="4">
    <source>
        <dbReference type="Proteomes" id="UP000886595"/>
    </source>
</evidence>
<feature type="region of interest" description="Disordered" evidence="1">
    <location>
        <begin position="487"/>
        <end position="508"/>
    </location>
</feature>
<feature type="compositionally biased region" description="Polar residues" evidence="1">
    <location>
        <begin position="529"/>
        <end position="545"/>
    </location>
</feature>
<name>A0A8X7V8R3_BRACI</name>
<dbReference type="OrthoDB" id="1930729at2759"/>
<feature type="domain" description="DUF1985" evidence="2">
    <location>
        <begin position="87"/>
        <end position="226"/>
    </location>
</feature>
<dbReference type="EMBL" id="JAAMPC010000006">
    <property type="protein sequence ID" value="KAG2306272.1"/>
    <property type="molecule type" value="Genomic_DNA"/>
</dbReference>
<feature type="region of interest" description="Disordered" evidence="1">
    <location>
        <begin position="583"/>
        <end position="610"/>
    </location>
</feature>
<organism evidence="3 4">
    <name type="scientific">Brassica carinata</name>
    <name type="common">Ethiopian mustard</name>
    <name type="synonym">Abyssinian cabbage</name>
    <dbReference type="NCBI Taxonomy" id="52824"/>
    <lineage>
        <taxon>Eukaryota</taxon>
        <taxon>Viridiplantae</taxon>
        <taxon>Streptophyta</taxon>
        <taxon>Embryophyta</taxon>
        <taxon>Tracheophyta</taxon>
        <taxon>Spermatophyta</taxon>
        <taxon>Magnoliopsida</taxon>
        <taxon>eudicotyledons</taxon>
        <taxon>Gunneridae</taxon>
        <taxon>Pentapetalae</taxon>
        <taxon>rosids</taxon>
        <taxon>malvids</taxon>
        <taxon>Brassicales</taxon>
        <taxon>Brassicaceae</taxon>
        <taxon>Brassiceae</taxon>
        <taxon>Brassica</taxon>
    </lineage>
</organism>
<dbReference type="Proteomes" id="UP000886595">
    <property type="component" value="Unassembled WGS sequence"/>
</dbReference>
<accession>A0A8X7V8R3</accession>
<dbReference type="AlphaFoldDB" id="A0A8X7V8R3"/>
<reference evidence="3 4" key="1">
    <citation type="submission" date="2020-02" db="EMBL/GenBank/DDBJ databases">
        <authorList>
            <person name="Ma Q."/>
            <person name="Huang Y."/>
            <person name="Song X."/>
            <person name="Pei D."/>
        </authorList>
    </citation>
    <scope>NUCLEOTIDE SEQUENCE [LARGE SCALE GENOMIC DNA]</scope>
    <source>
        <strain evidence="3">Sxm20200214</strain>
        <tissue evidence="3">Leaf</tissue>
    </source>
</reference>
<feature type="compositionally biased region" description="Basic and acidic residues" evidence="1">
    <location>
        <begin position="583"/>
        <end position="594"/>
    </location>
</feature>
<sequence length="772" mass="87122">MVSARLIDYPESSEEEEMGPIPEMMFAAGEEPVGVRVLTYQSSSALKRILNALDDKEVDIIRRSSFGKLIEIAEKPVFSGRFARYLLSRQLKTKKKHEAWFRFAGKPVRFSLREFAIVTGLPCGKFPRRSRMKLKKTISEKPYWPSLFGKVEVVAVSDVIKMLYRRTVKDSEIRIKYACLALLESVLLPTSLKMKISREHAEAIEDLKEFFSYPWGRVAFDMLMGSIKERDEIALSQNTIAVKGFALAPQLVIVEAVPALTEVVDEICSSSESDSEDIYRNGRDIFTKKKTLNPAHARNVDKRCDVYVRCLLDEDNTRTIDEASIVRSDEEPDLRVDNLVARIKGNYQFTASKFRGGVRQSDVARMRESCKSTSKSRTAKYVHSNGPNFQNGIIADVKINLACARVDGIEGKVGIQLKDMFVKFKEEMKICVKEMVGLLFMELVPAHCGTSRIPTAAPIEVPGSATVFASADDINANTIRNVVDNLSAYSTPPRSNRMSQDENRTPAHKNHVGPGFDCVSQEADTCARSANSQNRTRQNAFQQSLEGHKTQRENLTTEPSFSLGLTQEEQNQREENILVTEVPQREFISDHNVDDNIEEGQGSRKSKRHKTVPSGLLEHYQCGHHLMARVRESHKYVFVIDDESEIRRKYEELSVKLMEKFVIHVGGLPVSEKDMQLLLERPRQLPSKILPYLARFVGESIGSEAVIQCYDVARPKNVAQNINPCHSGLMAVLLMATHAVYGIEACKHISPEHLEEEGRRAAILAYDFKEQV</sequence>
<comment type="caution">
    <text evidence="3">The sequence shown here is derived from an EMBL/GenBank/DDBJ whole genome shotgun (WGS) entry which is preliminary data.</text>
</comment>
<gene>
    <name evidence="3" type="ORF">Bca52824_026020</name>
</gene>
<keyword evidence="4" id="KW-1185">Reference proteome</keyword>
<feature type="compositionally biased region" description="Polar residues" evidence="1">
    <location>
        <begin position="487"/>
        <end position="498"/>
    </location>
</feature>
<dbReference type="Pfam" id="PF09331">
    <property type="entry name" value="DUF1985"/>
    <property type="match status" value="1"/>
</dbReference>
<evidence type="ECO:0000256" key="1">
    <source>
        <dbReference type="SAM" id="MobiDB-lite"/>
    </source>
</evidence>
<dbReference type="InterPro" id="IPR015410">
    <property type="entry name" value="DUF1985"/>
</dbReference>
<dbReference type="PANTHER" id="PTHR48449:SF2">
    <property type="entry name" value="UBIQUITIN-LIKE PROTEASE FAMILY PROFILE DOMAIN-CONTAINING PROTEIN"/>
    <property type="match status" value="1"/>
</dbReference>
<evidence type="ECO:0000313" key="3">
    <source>
        <dbReference type="EMBL" id="KAG2306272.1"/>
    </source>
</evidence>
<dbReference type="PANTHER" id="PTHR48449">
    <property type="entry name" value="DUF1985 DOMAIN-CONTAINING PROTEIN"/>
    <property type="match status" value="1"/>
</dbReference>